<dbReference type="PANTHER" id="PTHR10511:SF2">
    <property type="entry name" value="GRANULOCYTE COLONY-STIMULATING FACTOR"/>
    <property type="match status" value="1"/>
</dbReference>
<dbReference type="InterPro" id="IPR009079">
    <property type="entry name" value="4_helix_cytokine-like_core"/>
</dbReference>
<reference evidence="1" key="2">
    <citation type="submission" date="2004-02" db="EMBL/GenBank/DDBJ databases">
        <authorList>
            <consortium name="Genoscope"/>
            <consortium name="Whitehead Institute Centre for Genome Research"/>
        </authorList>
    </citation>
    <scope>NUCLEOTIDE SEQUENCE</scope>
</reference>
<dbReference type="KEGG" id="tng:GSTEN00024099G001"/>
<gene>
    <name evidence="1" type="ORF">GSTENG00024099001</name>
</gene>
<dbReference type="SUPFAM" id="SSF47266">
    <property type="entry name" value="4-helical cytokines"/>
    <property type="match status" value="1"/>
</dbReference>
<dbReference type="GO" id="GO:0045639">
    <property type="term" value="P:positive regulation of myeloid cell differentiation"/>
    <property type="evidence" value="ECO:0007669"/>
    <property type="project" value="InterPro"/>
</dbReference>
<sequence>MAMLGSGAPVDLLLSSRSLLAKIQNAIPFTHSACVQSESLKLNSSENSKYEKMASIIGIPAAPVLKALSPNVTLETSLALVSKGLQLYEDLLGIIVNHLEQKKELSDLKAHISDLKKLITRMLKVAGGQAEDLPKPTLNLPGDYEVQVAAHLTLLQLQSFGQDVGRCLESLDQSR</sequence>
<dbReference type="GO" id="GO:0005125">
    <property type="term" value="F:cytokine activity"/>
    <property type="evidence" value="ECO:0007669"/>
    <property type="project" value="InterPro"/>
</dbReference>
<evidence type="ECO:0000313" key="1">
    <source>
        <dbReference type="EMBL" id="CAG04394.1"/>
    </source>
</evidence>
<protein>
    <submittedName>
        <fullName evidence="1">(spotted green pufferfish) hypothetical protein</fullName>
    </submittedName>
</protein>
<reference evidence="1" key="1">
    <citation type="journal article" date="2004" name="Nature">
        <title>Genome duplication in the teleost fish Tetraodon nigroviridis reveals the early vertebrate proto-karyotype.</title>
        <authorList>
            <person name="Jaillon O."/>
            <person name="Aury J.-M."/>
            <person name="Brunet F."/>
            <person name="Petit J.-L."/>
            <person name="Stange-Thomann N."/>
            <person name="Mauceli E."/>
            <person name="Bouneau L."/>
            <person name="Fischer C."/>
            <person name="Ozouf-Costaz C."/>
            <person name="Bernot A."/>
            <person name="Nicaud S."/>
            <person name="Jaffe D."/>
            <person name="Fisher S."/>
            <person name="Lutfalla G."/>
            <person name="Dossat C."/>
            <person name="Segurens B."/>
            <person name="Dasilva C."/>
            <person name="Salanoubat M."/>
            <person name="Levy M."/>
            <person name="Boudet N."/>
            <person name="Castellano S."/>
            <person name="Anthouard V."/>
            <person name="Jubin C."/>
            <person name="Castelli V."/>
            <person name="Katinka M."/>
            <person name="Vacherie B."/>
            <person name="Biemont C."/>
            <person name="Skalli Z."/>
            <person name="Cattolico L."/>
            <person name="Poulain J."/>
            <person name="De Berardinis V."/>
            <person name="Cruaud C."/>
            <person name="Duprat S."/>
            <person name="Brottier P."/>
            <person name="Coutanceau J.-P."/>
            <person name="Gouzy J."/>
            <person name="Parra G."/>
            <person name="Lardier G."/>
            <person name="Chapple C."/>
            <person name="McKernan K.J."/>
            <person name="McEwan P."/>
            <person name="Bosak S."/>
            <person name="Kellis M."/>
            <person name="Volff J.-N."/>
            <person name="Guigo R."/>
            <person name="Zody M.C."/>
            <person name="Mesirov J."/>
            <person name="Lindblad-Toh K."/>
            <person name="Birren B."/>
            <person name="Nusbaum C."/>
            <person name="Kahn D."/>
            <person name="Robinson-Rechavi M."/>
            <person name="Laudet V."/>
            <person name="Schachter V."/>
            <person name="Quetier F."/>
            <person name="Saurin W."/>
            <person name="Scarpelli C."/>
            <person name="Wincker P."/>
            <person name="Lander E.S."/>
            <person name="Weissenbach J."/>
            <person name="Roest Crollius H."/>
        </authorList>
    </citation>
    <scope>NUCLEOTIDE SEQUENCE [LARGE SCALE GENOMIC DNA]</scope>
</reference>
<name>Q4S4N8_TETNG</name>
<dbReference type="PANTHER" id="PTHR10511">
    <property type="entry name" value="GRANULOCYTE COLONY-STIMULATING FACTOR"/>
    <property type="match status" value="1"/>
</dbReference>
<dbReference type="Gene3D" id="1.20.1250.10">
    <property type="match status" value="1"/>
</dbReference>
<organism evidence="1">
    <name type="scientific">Tetraodon nigroviridis</name>
    <name type="common">Spotted green pufferfish</name>
    <name type="synonym">Chelonodon nigroviridis</name>
    <dbReference type="NCBI Taxonomy" id="99883"/>
    <lineage>
        <taxon>Eukaryota</taxon>
        <taxon>Metazoa</taxon>
        <taxon>Chordata</taxon>
        <taxon>Craniata</taxon>
        <taxon>Vertebrata</taxon>
        <taxon>Euteleostomi</taxon>
        <taxon>Actinopterygii</taxon>
        <taxon>Neopterygii</taxon>
        <taxon>Teleostei</taxon>
        <taxon>Neoteleostei</taxon>
        <taxon>Acanthomorphata</taxon>
        <taxon>Eupercaria</taxon>
        <taxon>Tetraodontiformes</taxon>
        <taxon>Tetradontoidea</taxon>
        <taxon>Tetraodontidae</taxon>
        <taxon>Tetraodon</taxon>
    </lineage>
</organism>
<proteinExistence type="predicted"/>
<dbReference type="EMBL" id="CAAE01014738">
    <property type="protein sequence ID" value="CAG04394.1"/>
    <property type="molecule type" value="Genomic_DNA"/>
</dbReference>
<dbReference type="InterPro" id="IPR040117">
    <property type="entry name" value="GCSF/MGF"/>
</dbReference>
<comment type="caution">
    <text evidence="1">The sequence shown here is derived from an EMBL/GenBank/DDBJ whole genome shotgun (WGS) entry which is preliminary data.</text>
</comment>
<dbReference type="OrthoDB" id="8841348at2759"/>
<accession>Q4S4N8</accession>
<dbReference type="AlphaFoldDB" id="Q4S4N8"/>